<evidence type="ECO:0000256" key="4">
    <source>
        <dbReference type="ARBA" id="ARBA00022737"/>
    </source>
</evidence>
<evidence type="ECO:0000313" key="7">
    <source>
        <dbReference type="EMBL" id="PVH99642.1"/>
    </source>
</evidence>
<dbReference type="PANTHER" id="PTHR15651:SF7">
    <property type="entry name" value="ARMADILLO REPEAT-CONTAINING PROTEIN 8"/>
    <property type="match status" value="1"/>
</dbReference>
<organism evidence="7 8">
    <name type="scientific">Periconia macrospinosa</name>
    <dbReference type="NCBI Taxonomy" id="97972"/>
    <lineage>
        <taxon>Eukaryota</taxon>
        <taxon>Fungi</taxon>
        <taxon>Dikarya</taxon>
        <taxon>Ascomycota</taxon>
        <taxon>Pezizomycotina</taxon>
        <taxon>Dothideomycetes</taxon>
        <taxon>Pleosporomycetidae</taxon>
        <taxon>Pleosporales</taxon>
        <taxon>Massarineae</taxon>
        <taxon>Periconiaceae</taxon>
        <taxon>Periconia</taxon>
    </lineage>
</organism>
<dbReference type="STRING" id="97972.A0A2V1DN51"/>
<dbReference type="Proteomes" id="UP000244855">
    <property type="component" value="Unassembled WGS sequence"/>
</dbReference>
<comment type="subcellular location">
    <subcellularLocation>
        <location evidence="2">Cytoplasm</location>
    </subcellularLocation>
    <subcellularLocation>
        <location evidence="1">Nucleus</location>
    </subcellularLocation>
</comment>
<feature type="compositionally biased region" description="Polar residues" evidence="6">
    <location>
        <begin position="902"/>
        <end position="914"/>
    </location>
</feature>
<name>A0A2V1DN51_9PLEO</name>
<keyword evidence="5" id="KW-0539">Nucleus</keyword>
<keyword evidence="8" id="KW-1185">Reference proteome</keyword>
<feature type="region of interest" description="Disordered" evidence="6">
    <location>
        <begin position="757"/>
        <end position="776"/>
    </location>
</feature>
<feature type="region of interest" description="Disordered" evidence="6">
    <location>
        <begin position="60"/>
        <end position="83"/>
    </location>
</feature>
<evidence type="ECO:0000256" key="6">
    <source>
        <dbReference type="SAM" id="MobiDB-lite"/>
    </source>
</evidence>
<dbReference type="InterPro" id="IPR016024">
    <property type="entry name" value="ARM-type_fold"/>
</dbReference>
<reference evidence="7 8" key="1">
    <citation type="journal article" date="2018" name="Sci. Rep.">
        <title>Comparative genomics provides insights into the lifestyle and reveals functional heterogeneity of dark septate endophytic fungi.</title>
        <authorList>
            <person name="Knapp D.G."/>
            <person name="Nemeth J.B."/>
            <person name="Barry K."/>
            <person name="Hainaut M."/>
            <person name="Henrissat B."/>
            <person name="Johnson J."/>
            <person name="Kuo A."/>
            <person name="Lim J.H.P."/>
            <person name="Lipzen A."/>
            <person name="Nolan M."/>
            <person name="Ohm R.A."/>
            <person name="Tamas L."/>
            <person name="Grigoriev I.V."/>
            <person name="Spatafora J.W."/>
            <person name="Nagy L.G."/>
            <person name="Kovacs G.M."/>
        </authorList>
    </citation>
    <scope>NUCLEOTIDE SEQUENCE [LARGE SCALE GENOMIC DNA]</scope>
    <source>
        <strain evidence="7 8">DSE2036</strain>
    </source>
</reference>
<dbReference type="OrthoDB" id="5559898at2759"/>
<dbReference type="SUPFAM" id="SSF48371">
    <property type="entry name" value="ARM repeat"/>
    <property type="match status" value="2"/>
</dbReference>
<dbReference type="GO" id="GO:0005634">
    <property type="term" value="C:nucleus"/>
    <property type="evidence" value="ECO:0007669"/>
    <property type="project" value="UniProtKB-SubCell"/>
</dbReference>
<gene>
    <name evidence="7" type="ORF">DM02DRAFT_718748</name>
</gene>
<dbReference type="GO" id="GO:0043161">
    <property type="term" value="P:proteasome-mediated ubiquitin-dependent protein catabolic process"/>
    <property type="evidence" value="ECO:0007669"/>
    <property type="project" value="TreeGrafter"/>
</dbReference>
<feature type="region of interest" description="Disordered" evidence="6">
    <location>
        <begin position="1053"/>
        <end position="1082"/>
    </location>
</feature>
<feature type="compositionally biased region" description="Gly residues" evidence="6">
    <location>
        <begin position="1055"/>
        <end position="1076"/>
    </location>
</feature>
<dbReference type="InterPro" id="IPR011989">
    <property type="entry name" value="ARM-like"/>
</dbReference>
<evidence type="ECO:0000256" key="5">
    <source>
        <dbReference type="ARBA" id="ARBA00023242"/>
    </source>
</evidence>
<dbReference type="SMART" id="SM00185">
    <property type="entry name" value="ARM"/>
    <property type="match status" value="5"/>
</dbReference>
<dbReference type="PANTHER" id="PTHR15651">
    <property type="entry name" value="ARMADILLO REPEAT-CONTAINING PROTEIN 8"/>
    <property type="match status" value="1"/>
</dbReference>
<evidence type="ECO:0000256" key="1">
    <source>
        <dbReference type="ARBA" id="ARBA00004123"/>
    </source>
</evidence>
<evidence type="ECO:0000313" key="8">
    <source>
        <dbReference type="Proteomes" id="UP000244855"/>
    </source>
</evidence>
<dbReference type="AlphaFoldDB" id="A0A2V1DN51"/>
<dbReference type="Gene3D" id="1.25.10.10">
    <property type="entry name" value="Leucine-rich Repeat Variant"/>
    <property type="match status" value="3"/>
</dbReference>
<evidence type="ECO:0000256" key="2">
    <source>
        <dbReference type="ARBA" id="ARBA00004496"/>
    </source>
</evidence>
<protein>
    <submittedName>
        <fullName evidence="7">ARM repeat-containing protein</fullName>
    </submittedName>
</protein>
<dbReference type="InterPro" id="IPR038739">
    <property type="entry name" value="ARMC8/Vid28"/>
</dbReference>
<dbReference type="GO" id="GO:0005737">
    <property type="term" value="C:cytoplasm"/>
    <property type="evidence" value="ECO:0007669"/>
    <property type="project" value="UniProtKB-SubCell"/>
</dbReference>
<dbReference type="GO" id="GO:0034657">
    <property type="term" value="C:GID complex"/>
    <property type="evidence" value="ECO:0007669"/>
    <property type="project" value="TreeGrafter"/>
</dbReference>
<feature type="compositionally biased region" description="Low complexity" evidence="6">
    <location>
        <begin position="873"/>
        <end position="899"/>
    </location>
</feature>
<feature type="region of interest" description="Disordered" evidence="6">
    <location>
        <begin position="872"/>
        <end position="914"/>
    </location>
</feature>
<dbReference type="InterPro" id="IPR000225">
    <property type="entry name" value="Armadillo"/>
</dbReference>
<feature type="compositionally biased region" description="Acidic residues" evidence="6">
    <location>
        <begin position="763"/>
        <end position="776"/>
    </location>
</feature>
<evidence type="ECO:0000256" key="3">
    <source>
        <dbReference type="ARBA" id="ARBA00022490"/>
    </source>
</evidence>
<proteinExistence type="predicted"/>
<dbReference type="EMBL" id="KZ805388">
    <property type="protein sequence ID" value="PVH99642.1"/>
    <property type="molecule type" value="Genomic_DNA"/>
</dbReference>
<sequence>MGRSSIPHALAELSNPSTPEAQVNALRNLKNEIVGHEQRKELAVVHGIVKPLAGLLKGGIRKGGKRRSNGGVTNGGGAAAAGRDSEWDVEDELRFQATLVVGSLANGGPAFITPLLIGDALSPLLEALSPTEIPPKLVLTTLRTLNQIVDAVAQEKSWWDSSTTLSHKVTQQLYTKAVIGSLSEIFEQSSRSRTVYQQISSAAQLIVKTCREKSQRKLLLEAGVLELLSEIMADIAAADDPSRLQDPNHHALPRMYLSDILEAISAIIKDSHYNSARFLYSPPIQNVFTWPKAAASNTQDGHSGSQSHWDGLIPRLQTLQNKHDSYTKSWPALGTFASTVGDSYSRLPGMESIQQAPSRNMVMNESETPLFTWLMFVARRGEGRERLSACWLLSLLKKFGDKWALNDPSRTTRERHFSYLIVPLVVRMIEEVNPTTEHAKKLAATGPLEREEVRLILERAPLVLAELCVGNKTLQNAAIDAHVLPELIQILKKSFDPVTASSKPLWQPKSSTPAVRDPLIDPASSTLGDPGLCADVLHAFRYRESALLALAAIADTQDGLRRMVIDLGAATHIIDSLVPYQATSNGSSIAQRGSTIAKDGNPEPVLIAACILTRSLSRSISMLRTSLIDHGVARPVFDLLKHSNIKVQIAATDVIINLVLDFSPMRTGIIEAGALKTLCDHCHSANFDLRLGSLWALKHLCLNLQHKTRLECLDELGVGWLVQVLKGEPSRTTASAPLGMGTSNAAGEQVDILNAADDPHMDVDDDSSSSEDEDTMIENLSSLRRHPRPEPRYANASNIRDRLQQIRDDEQDARINSERDDIRIQEQALDFLRNFLTEEKASGEMVDHLLTSFGHSAFFELLDSKLRPKNILSSPSTATPNPTSTTTSSTSGSTYWSPTRHPLNTTTSTPSSAFPQPTNFAGYSPPALLSSTLFILVHVANGRPAQRSLLLSQTPLMTHILPLLSHPHREVRSCCAWLIQNLIWIDDHTDEPGTRERASILRTLGFEEGAKLLSKDADLDVRERGKTAVEQMSKLLGSSSVAAGGVPGFASPAGSGSGGVFGGGGGGAGDSSGLGGMRKTLE</sequence>
<keyword evidence="3" id="KW-0963">Cytoplasm</keyword>
<accession>A0A2V1DN51</accession>
<keyword evidence="4" id="KW-0677">Repeat</keyword>